<keyword evidence="6" id="KW-1185">Reference proteome</keyword>
<dbReference type="InterPro" id="IPR037396">
    <property type="entry name" value="FMN_HAD"/>
</dbReference>
<dbReference type="InterPro" id="IPR013785">
    <property type="entry name" value="Aldolase_TIM"/>
</dbReference>
<protein>
    <submittedName>
        <fullName evidence="5">Alpha-hydroxy acid oxidase</fullName>
    </submittedName>
</protein>
<dbReference type="Pfam" id="PF01070">
    <property type="entry name" value="FMN_dh"/>
    <property type="match status" value="1"/>
</dbReference>
<dbReference type="SUPFAM" id="SSF51395">
    <property type="entry name" value="FMN-linked oxidoreductases"/>
    <property type="match status" value="1"/>
</dbReference>
<gene>
    <name evidence="5" type="ORF">GCM10009754_30690</name>
</gene>
<evidence type="ECO:0000256" key="2">
    <source>
        <dbReference type="ARBA" id="ARBA00023002"/>
    </source>
</evidence>
<dbReference type="Proteomes" id="UP001501116">
    <property type="component" value="Unassembled WGS sequence"/>
</dbReference>
<evidence type="ECO:0000313" key="6">
    <source>
        <dbReference type="Proteomes" id="UP001501116"/>
    </source>
</evidence>
<dbReference type="PANTHER" id="PTHR10578">
    <property type="entry name" value="S -2-HYDROXY-ACID OXIDASE-RELATED"/>
    <property type="match status" value="1"/>
</dbReference>
<comment type="similarity">
    <text evidence="3">Belongs to the FMN-dependent alpha-hydroxy acid dehydrogenase family.</text>
</comment>
<dbReference type="EMBL" id="BAAANN010000010">
    <property type="protein sequence ID" value="GAA1958248.1"/>
    <property type="molecule type" value="Genomic_DNA"/>
</dbReference>
<sequence>MEQGEGAPGAVAGEDRDGEGWRVIPALERLRQRAKDVLEPVHYDYFAGGAGEEVVLGENPRAYDRLALRPRILRGCAKRDLSVELPGARASMPVFISPTAFHKLAHPDGELATARAAAAAGTVLTSSMAASVPIAEVTAAAREVDRDAAVWFQIYLQNSREVTACLVRRAEEAGCSAFVVTVDSPVFARRARERTHPFSDLPPDIAAENMRDLPGSEPGALSDVEMSPEVSWEYVAWLREQTALPVVLKGVLHPDDAVLAVDAGVDGLLVSNHGGRQFDAAPAAAEALPSIVDAVDGRIPVLVDGGVRRGGDVAKALALGARAVGVGRPVLWGLAADGENGVREVLEALRAEFDHALTLCGGRGLADLTRDLVVVRGSGAAW</sequence>
<comment type="caution">
    <text evidence="5">The sequence shown here is derived from an EMBL/GenBank/DDBJ whole genome shotgun (WGS) entry which is preliminary data.</text>
</comment>
<dbReference type="PROSITE" id="PS00557">
    <property type="entry name" value="FMN_HYDROXY_ACID_DH_1"/>
    <property type="match status" value="1"/>
</dbReference>
<dbReference type="RefSeq" id="WP_344418141.1">
    <property type="nucleotide sequence ID" value="NZ_BAAANN010000010.1"/>
</dbReference>
<organism evidence="5 6">
    <name type="scientific">Amycolatopsis minnesotensis</name>
    <dbReference type="NCBI Taxonomy" id="337894"/>
    <lineage>
        <taxon>Bacteria</taxon>
        <taxon>Bacillati</taxon>
        <taxon>Actinomycetota</taxon>
        <taxon>Actinomycetes</taxon>
        <taxon>Pseudonocardiales</taxon>
        <taxon>Pseudonocardiaceae</taxon>
        <taxon>Amycolatopsis</taxon>
    </lineage>
</organism>
<dbReference type="PANTHER" id="PTHR10578:SF143">
    <property type="entry name" value="FMN-DEPENDENT ALPHA-HYDROXY ACID DEHYDROGENASE PB1A11.03"/>
    <property type="match status" value="1"/>
</dbReference>
<dbReference type="InterPro" id="IPR012133">
    <property type="entry name" value="Alpha-hydoxy_acid_DH_FMN"/>
</dbReference>
<evidence type="ECO:0000313" key="5">
    <source>
        <dbReference type="EMBL" id="GAA1958248.1"/>
    </source>
</evidence>
<evidence type="ECO:0000259" key="4">
    <source>
        <dbReference type="PROSITE" id="PS51349"/>
    </source>
</evidence>
<comment type="cofactor">
    <cofactor evidence="1">
        <name>FMN</name>
        <dbReference type="ChEBI" id="CHEBI:58210"/>
    </cofactor>
</comment>
<dbReference type="PIRSF" id="PIRSF000138">
    <property type="entry name" value="Al-hdrx_acd_dh"/>
    <property type="match status" value="1"/>
</dbReference>
<feature type="domain" description="FMN hydroxy acid dehydrogenase" evidence="4">
    <location>
        <begin position="19"/>
        <end position="378"/>
    </location>
</feature>
<evidence type="ECO:0000256" key="3">
    <source>
        <dbReference type="ARBA" id="ARBA00024042"/>
    </source>
</evidence>
<keyword evidence="2" id="KW-0560">Oxidoreductase</keyword>
<evidence type="ECO:0000256" key="1">
    <source>
        <dbReference type="ARBA" id="ARBA00001917"/>
    </source>
</evidence>
<dbReference type="InterPro" id="IPR008259">
    <property type="entry name" value="FMN_hydac_DH_AS"/>
</dbReference>
<reference evidence="5 6" key="1">
    <citation type="journal article" date="2019" name="Int. J. Syst. Evol. Microbiol.">
        <title>The Global Catalogue of Microorganisms (GCM) 10K type strain sequencing project: providing services to taxonomists for standard genome sequencing and annotation.</title>
        <authorList>
            <consortium name="The Broad Institute Genomics Platform"/>
            <consortium name="The Broad Institute Genome Sequencing Center for Infectious Disease"/>
            <person name="Wu L."/>
            <person name="Ma J."/>
        </authorList>
    </citation>
    <scope>NUCLEOTIDE SEQUENCE [LARGE SCALE GENOMIC DNA]</scope>
    <source>
        <strain evidence="5 6">JCM 14545</strain>
    </source>
</reference>
<name>A0ABN2QUC5_9PSEU</name>
<dbReference type="Gene3D" id="3.20.20.70">
    <property type="entry name" value="Aldolase class I"/>
    <property type="match status" value="1"/>
</dbReference>
<dbReference type="PROSITE" id="PS51349">
    <property type="entry name" value="FMN_HYDROXY_ACID_DH_2"/>
    <property type="match status" value="1"/>
</dbReference>
<dbReference type="InterPro" id="IPR000262">
    <property type="entry name" value="FMN-dep_DH"/>
</dbReference>
<proteinExistence type="inferred from homology"/>
<accession>A0ABN2QUC5</accession>
<dbReference type="CDD" id="cd02809">
    <property type="entry name" value="alpha_hydroxyacid_oxid_FMN"/>
    <property type="match status" value="1"/>
</dbReference>